<feature type="active site" description="Nucleophile; methyl group acceptor" evidence="9">
    <location>
        <position position="122"/>
    </location>
</feature>
<comment type="catalytic activity">
    <reaction evidence="1 9">
        <text>a 4-O-methyl-thymidine in DNA + L-cysteinyl-[protein] = a thymidine in DNA + S-methyl-L-cysteinyl-[protein]</text>
        <dbReference type="Rhea" id="RHEA:53428"/>
        <dbReference type="Rhea" id="RHEA-COMP:10131"/>
        <dbReference type="Rhea" id="RHEA-COMP:10132"/>
        <dbReference type="Rhea" id="RHEA-COMP:13555"/>
        <dbReference type="Rhea" id="RHEA-COMP:13556"/>
        <dbReference type="ChEBI" id="CHEBI:29950"/>
        <dbReference type="ChEBI" id="CHEBI:82612"/>
        <dbReference type="ChEBI" id="CHEBI:137386"/>
        <dbReference type="ChEBI" id="CHEBI:137387"/>
        <dbReference type="EC" id="2.1.1.63"/>
    </reaction>
</comment>
<dbReference type="CDD" id="cd06445">
    <property type="entry name" value="ATase"/>
    <property type="match status" value="1"/>
</dbReference>
<feature type="domain" description="Methylguanine DNA methyltransferase ribonuclease-like" evidence="11">
    <location>
        <begin position="4"/>
        <end position="66"/>
    </location>
</feature>
<dbReference type="PROSITE" id="PS00374">
    <property type="entry name" value="MGMT"/>
    <property type="match status" value="1"/>
</dbReference>
<dbReference type="PANTHER" id="PTHR10815">
    <property type="entry name" value="METHYLATED-DNA--PROTEIN-CYSTEINE METHYLTRANSFERASE"/>
    <property type="match status" value="1"/>
</dbReference>
<dbReference type="HAMAP" id="MF_00772">
    <property type="entry name" value="OGT"/>
    <property type="match status" value="1"/>
</dbReference>
<dbReference type="GO" id="GO:0003908">
    <property type="term" value="F:methylated-DNA-[protein]-cysteine S-methyltransferase activity"/>
    <property type="evidence" value="ECO:0007669"/>
    <property type="project" value="UniProtKB-UniRule"/>
</dbReference>
<dbReference type="Gene3D" id="3.30.160.70">
    <property type="entry name" value="Methylated DNA-protein cysteine methyltransferase domain"/>
    <property type="match status" value="1"/>
</dbReference>
<keyword evidence="13" id="KW-1185">Reference proteome</keyword>
<evidence type="ECO:0000259" key="10">
    <source>
        <dbReference type="Pfam" id="PF01035"/>
    </source>
</evidence>
<evidence type="ECO:0000256" key="9">
    <source>
        <dbReference type="HAMAP-Rule" id="MF_00772"/>
    </source>
</evidence>
<dbReference type="RefSeq" id="WP_018660507.1">
    <property type="nucleotide sequence ID" value="NZ_HF952018.1"/>
</dbReference>
<sequence length="154" mass="17667">MSSIYISFYDSPIGLIKISANERAIVSLDFVYKKSKEKENEIIKACKKQLDEYFKGTRKEFDIDIEIEGTEFQKMVWRELKKIPYGQKRSYKDIAIAIGNEKAVRAIGGANNKNKIAIIIPCHRVVGSDGSLTGYAGGLWRKQWLLEHEEKYSK</sequence>
<evidence type="ECO:0000256" key="8">
    <source>
        <dbReference type="ARBA" id="ARBA00049348"/>
    </source>
</evidence>
<keyword evidence="7 9" id="KW-0234">DNA repair</keyword>
<dbReference type="GO" id="GO:0032259">
    <property type="term" value="P:methylation"/>
    <property type="evidence" value="ECO:0007669"/>
    <property type="project" value="UniProtKB-KW"/>
</dbReference>
<evidence type="ECO:0000256" key="3">
    <source>
        <dbReference type="ARBA" id="ARBA00022490"/>
    </source>
</evidence>
<comment type="function">
    <text evidence="9">Involved in the cellular defense against the biological effects of O6-methylguanine (O6-MeG) and O4-methylthymine (O4-MeT) in DNA. Repairs the methylated nucleobase in DNA by stoichiometrically transferring the methyl group to a cysteine residue in the enzyme. This is a suicide reaction: the enzyme is irreversibly inactivated.</text>
</comment>
<dbReference type="eggNOG" id="COG0350">
    <property type="taxonomic scope" value="Bacteria"/>
</dbReference>
<comment type="catalytic activity">
    <reaction evidence="8 9">
        <text>a 6-O-methyl-2'-deoxyguanosine in DNA + L-cysteinyl-[protein] = S-methyl-L-cysteinyl-[protein] + a 2'-deoxyguanosine in DNA</text>
        <dbReference type="Rhea" id="RHEA:24000"/>
        <dbReference type="Rhea" id="RHEA-COMP:10131"/>
        <dbReference type="Rhea" id="RHEA-COMP:10132"/>
        <dbReference type="Rhea" id="RHEA-COMP:11367"/>
        <dbReference type="Rhea" id="RHEA-COMP:11368"/>
        <dbReference type="ChEBI" id="CHEBI:29950"/>
        <dbReference type="ChEBI" id="CHEBI:82612"/>
        <dbReference type="ChEBI" id="CHEBI:85445"/>
        <dbReference type="ChEBI" id="CHEBI:85448"/>
        <dbReference type="EC" id="2.1.1.63"/>
    </reaction>
</comment>
<organism evidence="12 13">
    <name type="scientific">Thermobrachium celere DSM 8682</name>
    <dbReference type="NCBI Taxonomy" id="941824"/>
    <lineage>
        <taxon>Bacteria</taxon>
        <taxon>Bacillati</taxon>
        <taxon>Bacillota</taxon>
        <taxon>Clostridia</taxon>
        <taxon>Eubacteriales</taxon>
        <taxon>Clostridiaceae</taxon>
        <taxon>Thermobrachium</taxon>
    </lineage>
</organism>
<keyword evidence="3 9" id="KW-0963">Cytoplasm</keyword>
<dbReference type="FunFam" id="1.10.10.10:FF:000214">
    <property type="entry name" value="Methylated-DNA--protein-cysteine methyltransferase"/>
    <property type="match status" value="1"/>
</dbReference>
<evidence type="ECO:0000256" key="1">
    <source>
        <dbReference type="ARBA" id="ARBA00001286"/>
    </source>
</evidence>
<comment type="caution">
    <text evidence="12">The sequence shown here is derived from an EMBL/GenBank/DDBJ whole genome shotgun (WGS) entry which is preliminary data.</text>
</comment>
<dbReference type="NCBIfam" id="TIGR00589">
    <property type="entry name" value="ogt"/>
    <property type="match status" value="1"/>
</dbReference>
<evidence type="ECO:0000313" key="13">
    <source>
        <dbReference type="Proteomes" id="UP000014923"/>
    </source>
</evidence>
<dbReference type="PANTHER" id="PTHR10815:SF13">
    <property type="entry name" value="METHYLATED-DNA--PROTEIN-CYSTEINE METHYLTRANSFERASE"/>
    <property type="match status" value="1"/>
</dbReference>
<dbReference type="InterPro" id="IPR014048">
    <property type="entry name" value="MethylDNA_cys_MeTrfase_DNA-bd"/>
</dbReference>
<comment type="subcellular location">
    <subcellularLocation>
        <location evidence="9">Cytoplasm</location>
    </subcellularLocation>
</comment>
<keyword evidence="6 9" id="KW-0227">DNA damage</keyword>
<dbReference type="GO" id="GO:0005737">
    <property type="term" value="C:cytoplasm"/>
    <property type="evidence" value="ECO:0007669"/>
    <property type="project" value="UniProtKB-SubCell"/>
</dbReference>
<evidence type="ECO:0000256" key="2">
    <source>
        <dbReference type="ARBA" id="ARBA00008711"/>
    </source>
</evidence>
<evidence type="ECO:0000256" key="5">
    <source>
        <dbReference type="ARBA" id="ARBA00022679"/>
    </source>
</evidence>
<dbReference type="SUPFAM" id="SSF46767">
    <property type="entry name" value="Methylated DNA-protein cysteine methyltransferase, C-terminal domain"/>
    <property type="match status" value="1"/>
</dbReference>
<evidence type="ECO:0000259" key="11">
    <source>
        <dbReference type="Pfam" id="PF02870"/>
    </source>
</evidence>
<comment type="similarity">
    <text evidence="2 9">Belongs to the MGMT family.</text>
</comment>
<dbReference type="HOGENOM" id="CLU_000445_52_2_9"/>
<dbReference type="Gene3D" id="1.10.10.10">
    <property type="entry name" value="Winged helix-like DNA-binding domain superfamily/Winged helix DNA-binding domain"/>
    <property type="match status" value="1"/>
</dbReference>
<dbReference type="SUPFAM" id="SSF53155">
    <property type="entry name" value="Methylated DNA-protein cysteine methyltransferase domain"/>
    <property type="match status" value="1"/>
</dbReference>
<keyword evidence="4 9" id="KW-0489">Methyltransferase</keyword>
<dbReference type="InterPro" id="IPR036631">
    <property type="entry name" value="MGMT_N_sf"/>
</dbReference>
<keyword evidence="5 9" id="KW-0808">Transferase</keyword>
<dbReference type="Pfam" id="PF01035">
    <property type="entry name" value="DNA_binding_1"/>
    <property type="match status" value="1"/>
</dbReference>
<reference evidence="12" key="1">
    <citation type="submission" date="2013-03" db="EMBL/GenBank/DDBJ databases">
        <title>Draft genome sequence of the hydrogen-ethanol-producing anaerobic alkalithermophilic Caloramator celere.</title>
        <authorList>
            <person name="Ciranna A."/>
            <person name="Larjo A."/>
            <person name="Kivisto A."/>
            <person name="Santala V."/>
            <person name="Roos C."/>
            <person name="Karp M."/>
        </authorList>
    </citation>
    <scope>NUCLEOTIDE SEQUENCE [LARGE SCALE GENOMIC DNA]</scope>
    <source>
        <strain evidence="12">DSM 8682</strain>
    </source>
</reference>
<accession>R7RMX0</accession>
<dbReference type="AlphaFoldDB" id="R7RMX0"/>
<proteinExistence type="inferred from homology"/>
<comment type="miscellaneous">
    <text evidence="9">This enzyme catalyzes only one turnover and therefore is not strictly catalytic. According to one definition, an enzyme is a biocatalyst that acts repeatedly and over many reaction cycles.</text>
</comment>
<protein>
    <recommendedName>
        <fullName evidence="9">Methylated-DNA--protein-cysteine methyltransferase</fullName>
        <ecNumber evidence="9">2.1.1.63</ecNumber>
    </recommendedName>
    <alternativeName>
        <fullName evidence="9">6-O-methylguanine-DNA methyltransferase</fullName>
        <shortName evidence="9">MGMT</shortName>
    </alternativeName>
    <alternativeName>
        <fullName evidence="9">O-6-methylguanine-DNA-alkyltransferase</fullName>
    </alternativeName>
</protein>
<dbReference type="EC" id="2.1.1.63" evidence="9"/>
<dbReference type="InterPro" id="IPR036388">
    <property type="entry name" value="WH-like_DNA-bd_sf"/>
</dbReference>
<dbReference type="GO" id="GO:0006307">
    <property type="term" value="P:DNA alkylation repair"/>
    <property type="evidence" value="ECO:0007669"/>
    <property type="project" value="UniProtKB-UniRule"/>
</dbReference>
<evidence type="ECO:0000313" key="12">
    <source>
        <dbReference type="EMBL" id="CDF57399.1"/>
    </source>
</evidence>
<evidence type="ECO:0000256" key="4">
    <source>
        <dbReference type="ARBA" id="ARBA00022603"/>
    </source>
</evidence>
<evidence type="ECO:0000256" key="6">
    <source>
        <dbReference type="ARBA" id="ARBA00022763"/>
    </source>
</evidence>
<gene>
    <name evidence="12" type="ORF">TCEL_01313</name>
</gene>
<dbReference type="InterPro" id="IPR023546">
    <property type="entry name" value="MGMT"/>
</dbReference>
<dbReference type="InterPro" id="IPR008332">
    <property type="entry name" value="MethylG_MeTrfase_N"/>
</dbReference>
<dbReference type="EMBL" id="CAVN010000087">
    <property type="protein sequence ID" value="CDF57399.1"/>
    <property type="molecule type" value="Genomic_DNA"/>
</dbReference>
<dbReference type="Pfam" id="PF02870">
    <property type="entry name" value="Methyltransf_1N"/>
    <property type="match status" value="1"/>
</dbReference>
<evidence type="ECO:0000256" key="7">
    <source>
        <dbReference type="ARBA" id="ARBA00023204"/>
    </source>
</evidence>
<feature type="domain" description="Methylated-DNA-[protein]-cysteine S-methyltransferase DNA binding" evidence="10">
    <location>
        <begin position="71"/>
        <end position="150"/>
    </location>
</feature>
<name>R7RMX0_9CLOT</name>
<dbReference type="InterPro" id="IPR036217">
    <property type="entry name" value="MethylDNA_cys_MeTrfase_DNAb"/>
</dbReference>
<dbReference type="Proteomes" id="UP000014923">
    <property type="component" value="Unassembled WGS sequence"/>
</dbReference>
<dbReference type="InterPro" id="IPR001497">
    <property type="entry name" value="MethylDNA_cys_MeTrfase_AS"/>
</dbReference>